<dbReference type="InterPro" id="IPR038763">
    <property type="entry name" value="DHH_sf"/>
</dbReference>
<dbReference type="InterPro" id="IPR051319">
    <property type="entry name" value="Oligoribo/pAp-PDE_c-di-AMP_PDE"/>
</dbReference>
<comment type="caution">
    <text evidence="3">The sequence shown here is derived from an EMBL/GenBank/DDBJ whole genome shotgun (WGS) entry which is preliminary data.</text>
</comment>
<reference evidence="3" key="2">
    <citation type="journal article" date="2021" name="PeerJ">
        <title>Extensive microbial diversity within the chicken gut microbiome revealed by metagenomics and culture.</title>
        <authorList>
            <person name="Gilroy R."/>
            <person name="Ravi A."/>
            <person name="Getino M."/>
            <person name="Pursley I."/>
            <person name="Horton D.L."/>
            <person name="Alikhan N.F."/>
            <person name="Baker D."/>
            <person name="Gharbi K."/>
            <person name="Hall N."/>
            <person name="Watson M."/>
            <person name="Adriaenssens E.M."/>
            <person name="Foster-Nyarko E."/>
            <person name="Jarju S."/>
            <person name="Secka A."/>
            <person name="Antonio M."/>
            <person name="Oren A."/>
            <person name="Chaudhuri R.R."/>
            <person name="La Ragione R."/>
            <person name="Hildebrand F."/>
            <person name="Pallen M.J."/>
        </authorList>
    </citation>
    <scope>NUCLEOTIDE SEQUENCE</scope>
    <source>
        <strain evidence="3">ChiHcec3-6078</strain>
    </source>
</reference>
<feature type="domain" description="DHHA1" evidence="2">
    <location>
        <begin position="236"/>
        <end position="321"/>
    </location>
</feature>
<evidence type="ECO:0000313" key="4">
    <source>
        <dbReference type="Proteomes" id="UP000824090"/>
    </source>
</evidence>
<evidence type="ECO:0000313" key="3">
    <source>
        <dbReference type="EMBL" id="HIU25235.1"/>
    </source>
</evidence>
<dbReference type="Pfam" id="PF01368">
    <property type="entry name" value="DHH"/>
    <property type="match status" value="1"/>
</dbReference>
<organism evidence="3 4">
    <name type="scientific">Candidatus Allocopromorpha excrementigallinarum</name>
    <dbReference type="NCBI Taxonomy" id="2840742"/>
    <lineage>
        <taxon>Bacteria</taxon>
        <taxon>Bacillati</taxon>
        <taxon>Bacillota</taxon>
        <taxon>Clostridia</taxon>
        <taxon>Eubacteriales</taxon>
        <taxon>Eubacteriaceae</taxon>
        <taxon>Eubacteriaceae incertae sedis</taxon>
        <taxon>Candidatus Allocopromorpha</taxon>
    </lineage>
</organism>
<dbReference type="InterPro" id="IPR003156">
    <property type="entry name" value="DHHA1_dom"/>
</dbReference>
<dbReference type="EMBL" id="DVMP01000043">
    <property type="protein sequence ID" value="HIU25235.1"/>
    <property type="molecule type" value="Genomic_DNA"/>
</dbReference>
<dbReference type="GO" id="GO:0003676">
    <property type="term" value="F:nucleic acid binding"/>
    <property type="evidence" value="ECO:0007669"/>
    <property type="project" value="InterPro"/>
</dbReference>
<accession>A0A9D1L5T2</accession>
<gene>
    <name evidence="3" type="ORF">IAC50_01890</name>
</gene>
<dbReference type="SUPFAM" id="SSF64182">
    <property type="entry name" value="DHH phosphoesterases"/>
    <property type="match status" value="1"/>
</dbReference>
<name>A0A9D1L5T2_9FIRM</name>
<dbReference type="Pfam" id="PF02272">
    <property type="entry name" value="DHHA1"/>
    <property type="match status" value="1"/>
</dbReference>
<dbReference type="AlphaFoldDB" id="A0A9D1L5T2"/>
<evidence type="ECO:0000259" key="2">
    <source>
        <dbReference type="Pfam" id="PF02272"/>
    </source>
</evidence>
<evidence type="ECO:0000259" key="1">
    <source>
        <dbReference type="Pfam" id="PF01368"/>
    </source>
</evidence>
<dbReference type="Proteomes" id="UP000824090">
    <property type="component" value="Unassembled WGS sequence"/>
</dbReference>
<dbReference type="InterPro" id="IPR001667">
    <property type="entry name" value="DDH_dom"/>
</dbReference>
<proteinExistence type="predicted"/>
<dbReference type="Gene3D" id="3.10.310.30">
    <property type="match status" value="1"/>
</dbReference>
<sequence>MDSNASLKEIGRTLEKASRIIIFPHVNPDGDALGSAAALCFAMRKAGKEAWVLMEEPVPEYLSFMDTEYFTEDLSRARGRYVSVCVDCGEEKRFPKRAESFRRGETTICIDHHSTSGKCGDLYYIDEDEAATAQIIYELLKEMGIPLDRREAEALYVGICTDTGSFKYSNTTARTHRIAAELFERNIDHNSISVALYQSVDEKRLRLRGRILETMELFSEGRGAVACLTDEALKELSASPDDGEGAVEMLRDIKGVELAAFLKEKEEGVRVSMRAKSRGGVSEIASKFGGGGHAKAAGCTLQMHMEEARAVIIKEMEDYLEKSR</sequence>
<dbReference type="Gene3D" id="3.90.1640.10">
    <property type="entry name" value="inorganic pyrophosphatase (n-terminal core)"/>
    <property type="match status" value="1"/>
</dbReference>
<reference evidence="3" key="1">
    <citation type="submission" date="2020-10" db="EMBL/GenBank/DDBJ databases">
        <authorList>
            <person name="Gilroy R."/>
        </authorList>
    </citation>
    <scope>NUCLEOTIDE SEQUENCE</scope>
    <source>
        <strain evidence="3">ChiHcec3-6078</strain>
    </source>
</reference>
<feature type="domain" description="DDH" evidence="1">
    <location>
        <begin position="19"/>
        <end position="159"/>
    </location>
</feature>
<dbReference type="PANTHER" id="PTHR47618">
    <property type="entry name" value="BIFUNCTIONAL OLIGORIBONUCLEASE AND PAP PHOSPHATASE NRNA"/>
    <property type="match status" value="1"/>
</dbReference>
<protein>
    <submittedName>
        <fullName evidence="3">Bifunctional oligoribonuclease/PAP phosphatase NrnA</fullName>
    </submittedName>
</protein>
<dbReference type="PANTHER" id="PTHR47618:SF1">
    <property type="entry name" value="BIFUNCTIONAL OLIGORIBONUCLEASE AND PAP PHOSPHATASE NRNA"/>
    <property type="match status" value="1"/>
</dbReference>